<dbReference type="Proteomes" id="UP000054399">
    <property type="component" value="Unassembled WGS sequence"/>
</dbReference>
<reference evidence="3" key="1">
    <citation type="submission" date="2015-01" db="EMBL/GenBank/DDBJ databases">
        <title>The Genome Sequence of Cryptococcus gattii MMRL2647.</title>
        <authorList>
            <consortium name="The Broad Institute Genomics Platform"/>
            <person name="Cuomo C."/>
            <person name="Litvintseva A."/>
            <person name="Chen Y."/>
            <person name="Heitman J."/>
            <person name="Sun S."/>
            <person name="Springer D."/>
            <person name="Dromer F."/>
            <person name="Young S."/>
            <person name="Zeng Q."/>
            <person name="Gargeya S."/>
            <person name="Abouelleil A."/>
            <person name="Alvarado L."/>
            <person name="Chapman S.B."/>
            <person name="Gainer-Dewar J."/>
            <person name="Goldberg J."/>
            <person name="Griggs A."/>
            <person name="Gujja S."/>
            <person name="Hansen M."/>
            <person name="Howarth C."/>
            <person name="Imamovic A."/>
            <person name="Larimer J."/>
            <person name="Murphy C."/>
            <person name="Naylor J."/>
            <person name="Pearson M."/>
            <person name="Priest M."/>
            <person name="Roberts A."/>
            <person name="Saif S."/>
            <person name="Shea T."/>
            <person name="Sykes S."/>
            <person name="Wortman J."/>
            <person name="Nusbaum C."/>
            <person name="Birren B."/>
        </authorList>
    </citation>
    <scope>NUCLEOTIDE SEQUENCE [LARGE SCALE GENOMIC DNA]</scope>
    <source>
        <strain evidence="3">IND107</strain>
    </source>
</reference>
<organism evidence="2 3">
    <name type="scientific">Cryptococcus tetragattii IND107</name>
    <dbReference type="NCBI Taxonomy" id="1296105"/>
    <lineage>
        <taxon>Eukaryota</taxon>
        <taxon>Fungi</taxon>
        <taxon>Dikarya</taxon>
        <taxon>Basidiomycota</taxon>
        <taxon>Agaricomycotina</taxon>
        <taxon>Tremellomycetes</taxon>
        <taxon>Tremellales</taxon>
        <taxon>Cryptococcaceae</taxon>
        <taxon>Cryptococcus</taxon>
        <taxon>Cryptococcus gattii species complex</taxon>
    </lineage>
</organism>
<accession>A0ABR3C0T0</accession>
<keyword evidence="3" id="KW-1185">Reference proteome</keyword>
<evidence type="ECO:0000313" key="2">
    <source>
        <dbReference type="EMBL" id="KAL0254230.1"/>
    </source>
</evidence>
<gene>
    <name evidence="2" type="ORF">I308_101611</name>
</gene>
<comment type="caution">
    <text evidence="2">The sequence shown here is derived from an EMBL/GenBank/DDBJ whole genome shotgun (WGS) entry which is preliminary data.</text>
</comment>
<evidence type="ECO:0000256" key="1">
    <source>
        <dbReference type="SAM" id="MobiDB-lite"/>
    </source>
</evidence>
<sequence>MPNTDANSFTSSHLPQTPLLIPQLLGNSRLRHTLLPPTLRMSTLHSRLGTNTPGRQTKSQSPKQKGFGSYLPLSPTPLLRKRLGTLPAYEHNSHAGNGAKNSAGRGEIGDEQGAQRPRQLILPFNLTSRARNSDHRSPNSTTGLGIGMGKGTGVSSVCVKVMGGKGGDTTSSTSDMREEGEGAYAV</sequence>
<feature type="region of interest" description="Disordered" evidence="1">
    <location>
        <begin position="164"/>
        <end position="186"/>
    </location>
</feature>
<dbReference type="EMBL" id="ATAM02000002">
    <property type="protein sequence ID" value="KAL0254230.1"/>
    <property type="molecule type" value="Genomic_DNA"/>
</dbReference>
<name>A0ABR3C0T0_9TREE</name>
<proteinExistence type="predicted"/>
<feature type="region of interest" description="Disordered" evidence="1">
    <location>
        <begin position="37"/>
        <end position="76"/>
    </location>
</feature>
<reference evidence="2 3" key="2">
    <citation type="submission" date="2024-01" db="EMBL/GenBank/DDBJ databases">
        <title>Comparative genomics of Cryptococcus and Kwoniella reveals pathogenesis evolution and contrasting modes of karyotype evolution via chromosome fusion or intercentromeric recombination.</title>
        <authorList>
            <person name="Coelho M.A."/>
            <person name="David-Palma M."/>
            <person name="Shea T."/>
            <person name="Bowers K."/>
            <person name="Mcginley-Smith S."/>
            <person name="Mohammad A.W."/>
            <person name="Gnirke A."/>
            <person name="Yurkov A.M."/>
            <person name="Nowrousian M."/>
            <person name="Sun S."/>
            <person name="Cuomo C.A."/>
            <person name="Heitman J."/>
        </authorList>
    </citation>
    <scope>NUCLEOTIDE SEQUENCE [LARGE SCALE GENOMIC DNA]</scope>
    <source>
        <strain evidence="2 3">IND107</strain>
    </source>
</reference>
<protein>
    <submittedName>
        <fullName evidence="2">Uncharacterized protein</fullName>
    </submittedName>
</protein>
<feature type="compositionally biased region" description="Polar residues" evidence="1">
    <location>
        <begin position="41"/>
        <end position="63"/>
    </location>
</feature>
<feature type="region of interest" description="Disordered" evidence="1">
    <location>
        <begin position="89"/>
        <end position="148"/>
    </location>
</feature>
<dbReference type="RefSeq" id="XP_066616451.1">
    <property type="nucleotide sequence ID" value="XM_066756165.1"/>
</dbReference>
<dbReference type="GeneID" id="91988469"/>
<evidence type="ECO:0000313" key="3">
    <source>
        <dbReference type="Proteomes" id="UP000054399"/>
    </source>
</evidence>